<gene>
    <name evidence="2" type="ORF">RFI_40241</name>
</gene>
<dbReference type="AlphaFoldDB" id="X6L977"/>
<evidence type="ECO:0000256" key="1">
    <source>
        <dbReference type="SAM" id="Phobius"/>
    </source>
</evidence>
<accession>X6L977</accession>
<reference evidence="2 3" key="1">
    <citation type="journal article" date="2013" name="Curr. Biol.">
        <title>The Genome of the Foraminiferan Reticulomyxa filosa.</title>
        <authorList>
            <person name="Glockner G."/>
            <person name="Hulsmann N."/>
            <person name="Schleicher M."/>
            <person name="Noegel A.A."/>
            <person name="Eichinger L."/>
            <person name="Gallinger C."/>
            <person name="Pawlowski J."/>
            <person name="Sierra R."/>
            <person name="Euteneuer U."/>
            <person name="Pillet L."/>
            <person name="Moustafa A."/>
            <person name="Platzer M."/>
            <person name="Groth M."/>
            <person name="Szafranski K."/>
            <person name="Schliwa M."/>
        </authorList>
    </citation>
    <scope>NUCLEOTIDE SEQUENCE [LARGE SCALE GENOMIC DNA]</scope>
</reference>
<name>X6L977_RETFI</name>
<evidence type="ECO:0008006" key="4">
    <source>
        <dbReference type="Google" id="ProtNLM"/>
    </source>
</evidence>
<organism evidence="2 3">
    <name type="scientific">Reticulomyxa filosa</name>
    <dbReference type="NCBI Taxonomy" id="46433"/>
    <lineage>
        <taxon>Eukaryota</taxon>
        <taxon>Sar</taxon>
        <taxon>Rhizaria</taxon>
        <taxon>Retaria</taxon>
        <taxon>Foraminifera</taxon>
        <taxon>Monothalamids</taxon>
        <taxon>Reticulomyxidae</taxon>
        <taxon>Reticulomyxa</taxon>
    </lineage>
</organism>
<evidence type="ECO:0000313" key="3">
    <source>
        <dbReference type="Proteomes" id="UP000023152"/>
    </source>
</evidence>
<keyword evidence="1" id="KW-0812">Transmembrane</keyword>
<sequence length="263" mass="31489">MLFHKASKLKICGKQFVLFIYKHICIYVHIFICVKLHQNYFKAELFSRLIIIFYIADSYQSGLMISAGNLFRFFFFFSLENKRVYFESQTQLLHDVLNENFADLGVPKQITQLVMSFVDTPGSMHLHYLQKATPENFMRFYGRHTYFLLWLLNNGNYILLLLCTYLFLRIWYHYYSQLPRDILIAINQKPPPFLQILPQKWMSDPLLKLLILWTILEWIENLLSLHLKSGVQKYYNKLVMLRHFANEDNGMQLIQQNIGDTKY</sequence>
<keyword evidence="1" id="KW-0472">Membrane</keyword>
<comment type="caution">
    <text evidence="2">The sequence shown here is derived from an EMBL/GenBank/DDBJ whole genome shotgun (WGS) entry which is preliminary data.</text>
</comment>
<feature type="transmembrane region" description="Helical" evidence="1">
    <location>
        <begin position="147"/>
        <end position="168"/>
    </location>
</feature>
<feature type="transmembrane region" description="Helical" evidence="1">
    <location>
        <begin position="16"/>
        <end position="37"/>
    </location>
</feature>
<keyword evidence="3" id="KW-1185">Reference proteome</keyword>
<dbReference type="EMBL" id="ASPP01050195">
    <property type="protein sequence ID" value="ETN97289.1"/>
    <property type="molecule type" value="Genomic_DNA"/>
</dbReference>
<feature type="transmembrane region" description="Helical" evidence="1">
    <location>
        <begin position="49"/>
        <end position="75"/>
    </location>
</feature>
<evidence type="ECO:0000313" key="2">
    <source>
        <dbReference type="EMBL" id="ETN97289.1"/>
    </source>
</evidence>
<protein>
    <recommendedName>
        <fullName evidence="4">Transmembrane protein</fullName>
    </recommendedName>
</protein>
<dbReference type="Proteomes" id="UP000023152">
    <property type="component" value="Unassembled WGS sequence"/>
</dbReference>
<keyword evidence="1" id="KW-1133">Transmembrane helix</keyword>
<proteinExistence type="predicted"/>
<feature type="non-terminal residue" evidence="2">
    <location>
        <position position="263"/>
    </location>
</feature>